<dbReference type="InterPro" id="IPR036388">
    <property type="entry name" value="WH-like_DNA-bd_sf"/>
</dbReference>
<keyword evidence="4 6" id="KW-0238">DNA-binding</keyword>
<dbReference type="SUPFAM" id="SSF46894">
    <property type="entry name" value="C-terminal effector domain of the bipartite response regulators"/>
    <property type="match status" value="1"/>
</dbReference>
<keyword evidence="9" id="KW-1185">Reference proteome</keyword>
<dbReference type="SMART" id="SM00862">
    <property type="entry name" value="Trans_reg_C"/>
    <property type="match status" value="1"/>
</dbReference>
<evidence type="ECO:0000256" key="1">
    <source>
        <dbReference type="ARBA" id="ARBA00022553"/>
    </source>
</evidence>
<reference evidence="8 9" key="1">
    <citation type="submission" date="2020-02" db="EMBL/GenBank/DDBJ databases">
        <authorList>
            <person name="Zheng R.K."/>
            <person name="Sun C.M."/>
        </authorList>
    </citation>
    <scope>NUCLEOTIDE SEQUENCE [LARGE SCALE GENOMIC DNA]</scope>
    <source>
        <strain evidence="9">zrk23</strain>
    </source>
</reference>
<name>A0A6G6Y2T7_9SPHN</name>
<dbReference type="GO" id="GO:0005829">
    <property type="term" value="C:cytosol"/>
    <property type="evidence" value="ECO:0007669"/>
    <property type="project" value="TreeGrafter"/>
</dbReference>
<keyword evidence="2" id="KW-0902">Two-component regulatory system</keyword>
<evidence type="ECO:0000256" key="6">
    <source>
        <dbReference type="PROSITE-ProRule" id="PRU01091"/>
    </source>
</evidence>
<dbReference type="Pfam" id="PF00486">
    <property type="entry name" value="Trans_reg_C"/>
    <property type="match status" value="1"/>
</dbReference>
<dbReference type="InterPro" id="IPR039420">
    <property type="entry name" value="WalR-like"/>
</dbReference>
<organism evidence="8 9">
    <name type="scientific">Stakelama tenebrarum</name>
    <dbReference type="NCBI Taxonomy" id="2711215"/>
    <lineage>
        <taxon>Bacteria</taxon>
        <taxon>Pseudomonadati</taxon>
        <taxon>Pseudomonadota</taxon>
        <taxon>Alphaproteobacteria</taxon>
        <taxon>Sphingomonadales</taxon>
        <taxon>Sphingomonadaceae</taxon>
        <taxon>Stakelama</taxon>
    </lineage>
</organism>
<gene>
    <name evidence="8" type="ORF">G5C33_03390</name>
</gene>
<dbReference type="GO" id="GO:0006355">
    <property type="term" value="P:regulation of DNA-templated transcription"/>
    <property type="evidence" value="ECO:0007669"/>
    <property type="project" value="InterPro"/>
</dbReference>
<dbReference type="PROSITE" id="PS51755">
    <property type="entry name" value="OMPR_PHOB"/>
    <property type="match status" value="1"/>
</dbReference>
<evidence type="ECO:0000256" key="4">
    <source>
        <dbReference type="ARBA" id="ARBA00023125"/>
    </source>
</evidence>
<accession>A0A6G6Y2T7</accession>
<evidence type="ECO:0000256" key="2">
    <source>
        <dbReference type="ARBA" id="ARBA00023012"/>
    </source>
</evidence>
<evidence type="ECO:0000313" key="9">
    <source>
        <dbReference type="Proteomes" id="UP000501568"/>
    </source>
</evidence>
<protein>
    <submittedName>
        <fullName evidence="8">Response regulator transcription factor</fullName>
    </submittedName>
</protein>
<dbReference type="InterPro" id="IPR016032">
    <property type="entry name" value="Sig_transdc_resp-reg_C-effctor"/>
</dbReference>
<dbReference type="PANTHER" id="PTHR48111:SF1">
    <property type="entry name" value="TWO-COMPONENT RESPONSE REGULATOR ORR33"/>
    <property type="match status" value="1"/>
</dbReference>
<proteinExistence type="predicted"/>
<evidence type="ECO:0000256" key="3">
    <source>
        <dbReference type="ARBA" id="ARBA00023015"/>
    </source>
</evidence>
<dbReference type="GO" id="GO:0000156">
    <property type="term" value="F:phosphorelay response regulator activity"/>
    <property type="evidence" value="ECO:0007669"/>
    <property type="project" value="TreeGrafter"/>
</dbReference>
<keyword evidence="3" id="KW-0805">Transcription regulation</keyword>
<dbReference type="CDD" id="cd00383">
    <property type="entry name" value="trans_reg_C"/>
    <property type="match status" value="1"/>
</dbReference>
<sequence length="227" mass="24534">MSAVLSCACDVIGLAEAVAARGLQLVPMQEGSWQRDLAASRPRAAILGWNVRNGDPGEGVARMRDGGWFGPLMLLLAGGDSVHVARAIDRGADDALALPACPGEIAARVAARLRAPSAMPIRIGDLHIDPLRRHAMRGGRPLHLLPREFALLLHLARRAGDCVDRAELRRAICGIDFDPGTNVIEVHVSRLRAKLDRQFASPMLHTEKGRGYRLAAPVRVEAEQPPR</sequence>
<dbReference type="PANTHER" id="PTHR48111">
    <property type="entry name" value="REGULATOR OF RPOS"/>
    <property type="match status" value="1"/>
</dbReference>
<feature type="DNA-binding region" description="OmpR/PhoB-type" evidence="6">
    <location>
        <begin position="118"/>
        <end position="216"/>
    </location>
</feature>
<evidence type="ECO:0000313" key="8">
    <source>
        <dbReference type="EMBL" id="QIG78923.1"/>
    </source>
</evidence>
<dbReference type="EMBL" id="CP049109">
    <property type="protein sequence ID" value="QIG78923.1"/>
    <property type="molecule type" value="Genomic_DNA"/>
</dbReference>
<dbReference type="Proteomes" id="UP000501568">
    <property type="component" value="Chromosome"/>
</dbReference>
<dbReference type="GO" id="GO:0000976">
    <property type="term" value="F:transcription cis-regulatory region binding"/>
    <property type="evidence" value="ECO:0007669"/>
    <property type="project" value="TreeGrafter"/>
</dbReference>
<dbReference type="InterPro" id="IPR001867">
    <property type="entry name" value="OmpR/PhoB-type_DNA-bd"/>
</dbReference>
<dbReference type="Gene3D" id="1.10.10.10">
    <property type="entry name" value="Winged helix-like DNA-binding domain superfamily/Winged helix DNA-binding domain"/>
    <property type="match status" value="1"/>
</dbReference>
<feature type="domain" description="OmpR/PhoB-type" evidence="7">
    <location>
        <begin position="118"/>
        <end position="216"/>
    </location>
</feature>
<dbReference type="AlphaFoldDB" id="A0A6G6Y2T7"/>
<keyword evidence="1" id="KW-0597">Phosphoprotein</keyword>
<dbReference type="KEGG" id="spzr:G5C33_03390"/>
<dbReference type="InterPro" id="IPR011006">
    <property type="entry name" value="CheY-like_superfamily"/>
</dbReference>
<dbReference type="SUPFAM" id="SSF52172">
    <property type="entry name" value="CheY-like"/>
    <property type="match status" value="1"/>
</dbReference>
<dbReference type="GO" id="GO:0032993">
    <property type="term" value="C:protein-DNA complex"/>
    <property type="evidence" value="ECO:0007669"/>
    <property type="project" value="TreeGrafter"/>
</dbReference>
<evidence type="ECO:0000256" key="5">
    <source>
        <dbReference type="ARBA" id="ARBA00023163"/>
    </source>
</evidence>
<keyword evidence="5" id="KW-0804">Transcription</keyword>
<dbReference type="RefSeq" id="WP_165325923.1">
    <property type="nucleotide sequence ID" value="NZ_CP049109.1"/>
</dbReference>
<evidence type="ECO:0000259" key="7">
    <source>
        <dbReference type="PROSITE" id="PS51755"/>
    </source>
</evidence>